<evidence type="ECO:0000313" key="3">
    <source>
        <dbReference type="Proteomes" id="UP001177003"/>
    </source>
</evidence>
<protein>
    <submittedName>
        <fullName evidence="2">Uncharacterized protein</fullName>
    </submittedName>
</protein>
<proteinExistence type="predicted"/>
<name>A0AA35Z474_LACSI</name>
<dbReference type="EMBL" id="OX465081">
    <property type="protein sequence ID" value="CAI9285481.1"/>
    <property type="molecule type" value="Genomic_DNA"/>
</dbReference>
<accession>A0AA35Z474</accession>
<organism evidence="2 3">
    <name type="scientific">Lactuca saligna</name>
    <name type="common">Willowleaf lettuce</name>
    <dbReference type="NCBI Taxonomy" id="75948"/>
    <lineage>
        <taxon>Eukaryota</taxon>
        <taxon>Viridiplantae</taxon>
        <taxon>Streptophyta</taxon>
        <taxon>Embryophyta</taxon>
        <taxon>Tracheophyta</taxon>
        <taxon>Spermatophyta</taxon>
        <taxon>Magnoliopsida</taxon>
        <taxon>eudicotyledons</taxon>
        <taxon>Gunneridae</taxon>
        <taxon>Pentapetalae</taxon>
        <taxon>asterids</taxon>
        <taxon>campanulids</taxon>
        <taxon>Asterales</taxon>
        <taxon>Asteraceae</taxon>
        <taxon>Cichorioideae</taxon>
        <taxon>Cichorieae</taxon>
        <taxon>Lactucinae</taxon>
        <taxon>Lactuca</taxon>
    </lineage>
</organism>
<gene>
    <name evidence="2" type="ORF">LSALG_LOCUS24945</name>
</gene>
<dbReference type="Proteomes" id="UP001177003">
    <property type="component" value="Chromosome 5"/>
</dbReference>
<feature type="transmembrane region" description="Helical" evidence="1">
    <location>
        <begin position="20"/>
        <end position="42"/>
    </location>
</feature>
<dbReference type="AlphaFoldDB" id="A0AA35Z474"/>
<keyword evidence="3" id="KW-1185">Reference proteome</keyword>
<keyword evidence="1" id="KW-0812">Transmembrane</keyword>
<keyword evidence="1" id="KW-0472">Membrane</keyword>
<evidence type="ECO:0000256" key="1">
    <source>
        <dbReference type="SAM" id="Phobius"/>
    </source>
</evidence>
<keyword evidence="1" id="KW-1133">Transmembrane helix</keyword>
<sequence>MLRFLLFLFLNRLEIPIPFVVVNQVKISATVGVGMAVIIVVVKEVAMVMVDRSKLISGGVKFCSISNLLLFDSMLPKVFFQAHLPSISSLKSTRAPQQLHRPHH</sequence>
<evidence type="ECO:0000313" key="2">
    <source>
        <dbReference type="EMBL" id="CAI9285481.1"/>
    </source>
</evidence>
<reference evidence="2" key="1">
    <citation type="submission" date="2023-04" db="EMBL/GenBank/DDBJ databases">
        <authorList>
            <person name="Vijverberg K."/>
            <person name="Xiong W."/>
            <person name="Schranz E."/>
        </authorList>
    </citation>
    <scope>NUCLEOTIDE SEQUENCE</scope>
</reference>